<protein>
    <submittedName>
        <fullName evidence="1">Uncharacterized protein</fullName>
    </submittedName>
</protein>
<reference evidence="2" key="1">
    <citation type="journal article" date="2019" name="Int. J. Syst. Evol. Microbiol.">
        <title>The Global Catalogue of Microorganisms (GCM) 10K type strain sequencing project: providing services to taxonomists for standard genome sequencing and annotation.</title>
        <authorList>
            <consortium name="The Broad Institute Genomics Platform"/>
            <consortium name="The Broad Institute Genome Sequencing Center for Infectious Disease"/>
            <person name="Wu L."/>
            <person name="Ma J."/>
        </authorList>
    </citation>
    <scope>NUCLEOTIDE SEQUENCE [LARGE SCALE GENOMIC DNA]</scope>
    <source>
        <strain evidence="2">CGMCC 1.18578</strain>
    </source>
</reference>
<accession>A0ABW0QXE3</accession>
<name>A0ABW0QXE3_9BACL</name>
<gene>
    <name evidence="1" type="ORF">ACFPQ4_02150</name>
</gene>
<evidence type="ECO:0000313" key="1">
    <source>
        <dbReference type="EMBL" id="MFC5528257.1"/>
    </source>
</evidence>
<sequence>MLWLLGIVILVMVAGIVATIMIGNSKSNHEENKGYLTALVQKWLN</sequence>
<comment type="caution">
    <text evidence="1">The sequence shown here is derived from an EMBL/GenBank/DDBJ whole genome shotgun (WGS) entry which is preliminary data.</text>
</comment>
<keyword evidence="2" id="KW-1185">Reference proteome</keyword>
<dbReference type="Proteomes" id="UP001596108">
    <property type="component" value="Unassembled WGS sequence"/>
</dbReference>
<proteinExistence type="predicted"/>
<dbReference type="EMBL" id="JBHSNC010000007">
    <property type="protein sequence ID" value="MFC5528257.1"/>
    <property type="molecule type" value="Genomic_DNA"/>
</dbReference>
<organism evidence="1 2">
    <name type="scientific">Cohnella yongneupensis</name>
    <dbReference type="NCBI Taxonomy" id="425006"/>
    <lineage>
        <taxon>Bacteria</taxon>
        <taxon>Bacillati</taxon>
        <taxon>Bacillota</taxon>
        <taxon>Bacilli</taxon>
        <taxon>Bacillales</taxon>
        <taxon>Paenibacillaceae</taxon>
        <taxon>Cohnella</taxon>
    </lineage>
</organism>
<evidence type="ECO:0000313" key="2">
    <source>
        <dbReference type="Proteomes" id="UP001596108"/>
    </source>
</evidence>
<dbReference type="RefSeq" id="WP_378110084.1">
    <property type="nucleotide sequence ID" value="NZ_JBHSNC010000007.1"/>
</dbReference>